<evidence type="ECO:0000313" key="2">
    <source>
        <dbReference type="EMBL" id="CAB4764073.1"/>
    </source>
</evidence>
<accession>A0A6J6UZF5</accession>
<gene>
    <name evidence="2" type="ORF">UFOPK2886_00313</name>
</gene>
<name>A0A6J6UZF5_9ZZZZ</name>
<dbReference type="InterPro" id="IPR053140">
    <property type="entry name" value="GDSL_Rv0518-like"/>
</dbReference>
<evidence type="ECO:0000259" key="1">
    <source>
        <dbReference type="Pfam" id="PF13472"/>
    </source>
</evidence>
<dbReference type="InterPro" id="IPR036514">
    <property type="entry name" value="SGNH_hydro_sf"/>
</dbReference>
<dbReference type="PANTHER" id="PTHR43784">
    <property type="entry name" value="GDSL-LIKE LIPASE/ACYLHYDROLASE, PUTATIVE (AFU_ORTHOLOGUE AFUA_2G00820)-RELATED"/>
    <property type="match status" value="1"/>
</dbReference>
<protein>
    <submittedName>
        <fullName evidence="2">Unannotated protein</fullName>
    </submittedName>
</protein>
<dbReference type="EMBL" id="CAEZZO010000029">
    <property type="protein sequence ID" value="CAB4764073.1"/>
    <property type="molecule type" value="Genomic_DNA"/>
</dbReference>
<reference evidence="2" key="1">
    <citation type="submission" date="2020-05" db="EMBL/GenBank/DDBJ databases">
        <authorList>
            <person name="Chiriac C."/>
            <person name="Salcher M."/>
            <person name="Ghai R."/>
            <person name="Kavagutti S V."/>
        </authorList>
    </citation>
    <scope>NUCLEOTIDE SEQUENCE</scope>
</reference>
<organism evidence="2">
    <name type="scientific">freshwater metagenome</name>
    <dbReference type="NCBI Taxonomy" id="449393"/>
    <lineage>
        <taxon>unclassified sequences</taxon>
        <taxon>metagenomes</taxon>
        <taxon>ecological metagenomes</taxon>
    </lineage>
</organism>
<dbReference type="Pfam" id="PF13472">
    <property type="entry name" value="Lipase_GDSL_2"/>
    <property type="match status" value="1"/>
</dbReference>
<dbReference type="CDD" id="cd01832">
    <property type="entry name" value="SGNH_hydrolase_like_1"/>
    <property type="match status" value="1"/>
</dbReference>
<sequence length="259" mass="29389">MQFTRFIALGDSMTEGMSDEVIDGNYRGWADRVADTLAKDNPDFTYMNLAIRGKLLKQVVEDQIPLAIKYIEGKQTLVSFHAGANDVLRPNYKPEVSLPEYEKGIKQLTDAGATVIIFTVVDKVEGKGKTAKLWHQRFSAFNENIRNVASKYPTILFEGKKAEFLNDRRFLAFDRLHMNSEGHRRLANAVLEGLGFAFDPNWKVPPPPQDEVGKFKKNLINLAWIAVFLLPWIWRRIRGKSSGDGRSGKYEVPTSWPKG</sequence>
<feature type="domain" description="SGNH hydrolase-type esterase" evidence="1">
    <location>
        <begin position="8"/>
        <end position="185"/>
    </location>
</feature>
<dbReference type="SUPFAM" id="SSF52266">
    <property type="entry name" value="SGNH hydrolase"/>
    <property type="match status" value="1"/>
</dbReference>
<dbReference type="PANTHER" id="PTHR43784:SF2">
    <property type="entry name" value="GDSL-LIKE LIPASE_ACYLHYDROLASE, PUTATIVE (AFU_ORTHOLOGUE AFUA_2G00820)-RELATED"/>
    <property type="match status" value="1"/>
</dbReference>
<dbReference type="AlphaFoldDB" id="A0A6J6UZF5"/>
<dbReference type="InterPro" id="IPR013830">
    <property type="entry name" value="SGNH_hydro"/>
</dbReference>
<dbReference type="Gene3D" id="3.40.50.1110">
    <property type="entry name" value="SGNH hydrolase"/>
    <property type="match status" value="1"/>
</dbReference>
<proteinExistence type="predicted"/>